<evidence type="ECO:0000313" key="14">
    <source>
        <dbReference type="Proteomes" id="UP000294530"/>
    </source>
</evidence>
<dbReference type="PROSITE" id="PS51193">
    <property type="entry name" value="HELICASE_ATP_BIND_2"/>
    <property type="match status" value="1"/>
</dbReference>
<dbReference type="SMART" id="SM00488">
    <property type="entry name" value="DEXDc2"/>
    <property type="match status" value="1"/>
</dbReference>
<comment type="subcellular location">
    <subcellularLocation>
        <location evidence="1">Nucleus</location>
    </subcellularLocation>
</comment>
<feature type="coiled-coil region" evidence="11">
    <location>
        <begin position="89"/>
        <end position="125"/>
    </location>
</feature>
<evidence type="ECO:0000256" key="5">
    <source>
        <dbReference type="ARBA" id="ARBA00022806"/>
    </source>
</evidence>
<feature type="domain" description="Helicase ATP-binding" evidence="12">
    <location>
        <begin position="16"/>
        <end position="403"/>
    </location>
</feature>
<evidence type="ECO:0000259" key="12">
    <source>
        <dbReference type="PROSITE" id="PS51193"/>
    </source>
</evidence>
<evidence type="ECO:0000256" key="3">
    <source>
        <dbReference type="ARBA" id="ARBA00022741"/>
    </source>
</evidence>
<dbReference type="InterPro" id="IPR006555">
    <property type="entry name" value="ATP-dep_Helicase_C"/>
</dbReference>
<organism evidence="13 14">
    <name type="scientific">Bremia lactucae</name>
    <name type="common">Lettuce downy mildew</name>
    <dbReference type="NCBI Taxonomy" id="4779"/>
    <lineage>
        <taxon>Eukaryota</taxon>
        <taxon>Sar</taxon>
        <taxon>Stramenopiles</taxon>
        <taxon>Oomycota</taxon>
        <taxon>Peronosporomycetes</taxon>
        <taxon>Peronosporales</taxon>
        <taxon>Peronosporaceae</taxon>
        <taxon>Bremia</taxon>
    </lineage>
</organism>
<keyword evidence="9" id="KW-0413">Isomerase</keyword>
<protein>
    <recommendedName>
        <fullName evidence="12">Helicase ATP-binding domain-containing protein</fullName>
    </recommendedName>
</protein>
<evidence type="ECO:0000313" key="13">
    <source>
        <dbReference type="EMBL" id="TDH65389.1"/>
    </source>
</evidence>
<dbReference type="GO" id="GO:0003678">
    <property type="term" value="F:DNA helicase activity"/>
    <property type="evidence" value="ECO:0007669"/>
    <property type="project" value="InterPro"/>
</dbReference>
<keyword evidence="6" id="KW-0067">ATP-binding</keyword>
<dbReference type="Proteomes" id="UP000294530">
    <property type="component" value="Unassembled WGS sequence"/>
</dbReference>
<dbReference type="OrthoDB" id="267079at2759"/>
<dbReference type="Gene3D" id="3.40.50.300">
    <property type="entry name" value="P-loop containing nucleotide triphosphate hydrolases"/>
    <property type="match status" value="3"/>
</dbReference>
<dbReference type="PROSITE" id="PS00690">
    <property type="entry name" value="DEAH_ATP_HELICASE"/>
    <property type="match status" value="1"/>
</dbReference>
<gene>
    <name evidence="13" type="ORF">CCR75_003006</name>
</gene>
<keyword evidence="4" id="KW-0378">Hydrolase</keyword>
<dbReference type="KEGG" id="blac:94346774"/>
<dbReference type="EMBL" id="SHOA02000013">
    <property type="protein sequence ID" value="TDH65389.1"/>
    <property type="molecule type" value="Genomic_DNA"/>
</dbReference>
<keyword evidence="8" id="KW-0411">Iron-sulfur</keyword>
<dbReference type="InterPro" id="IPR045028">
    <property type="entry name" value="DinG/Rad3-like"/>
</dbReference>
<dbReference type="Pfam" id="PF13307">
    <property type="entry name" value="Helicase_C_2"/>
    <property type="match status" value="1"/>
</dbReference>
<dbReference type="SMART" id="SM00491">
    <property type="entry name" value="HELICc2"/>
    <property type="match status" value="1"/>
</dbReference>
<keyword evidence="14" id="KW-1185">Reference proteome</keyword>
<evidence type="ECO:0000256" key="4">
    <source>
        <dbReference type="ARBA" id="ARBA00022801"/>
    </source>
</evidence>
<dbReference type="NCBIfam" id="TIGR00604">
    <property type="entry name" value="rad3"/>
    <property type="match status" value="1"/>
</dbReference>
<dbReference type="GO" id="GO:0046872">
    <property type="term" value="F:metal ion binding"/>
    <property type="evidence" value="ECO:0007669"/>
    <property type="project" value="UniProtKB-KW"/>
</dbReference>
<keyword evidence="3" id="KW-0547">Nucleotide-binding</keyword>
<dbReference type="RefSeq" id="XP_067814888.1">
    <property type="nucleotide sequence ID" value="XM_067961103.1"/>
</dbReference>
<dbReference type="InterPro" id="IPR027417">
    <property type="entry name" value="P-loop_NTPase"/>
</dbReference>
<dbReference type="PANTHER" id="PTHR11472:SF47">
    <property type="entry name" value="FANCONI ANEMIA GROUP J PROTEIN"/>
    <property type="match status" value="1"/>
</dbReference>
<keyword evidence="7" id="KW-0408">Iron</keyword>
<reference evidence="13 14" key="1">
    <citation type="journal article" date="2021" name="Genome Biol.">
        <title>AFLAP: assembly-free linkage analysis pipeline using k-mers from genome sequencing data.</title>
        <authorList>
            <person name="Fletcher K."/>
            <person name="Zhang L."/>
            <person name="Gil J."/>
            <person name="Han R."/>
            <person name="Cavanaugh K."/>
            <person name="Michelmore R."/>
        </authorList>
    </citation>
    <scope>NUCLEOTIDE SEQUENCE [LARGE SCALE GENOMIC DNA]</scope>
    <source>
        <strain evidence="13 14">SF5</strain>
    </source>
</reference>
<dbReference type="GO" id="GO:0006289">
    <property type="term" value="P:nucleotide-excision repair"/>
    <property type="evidence" value="ECO:0007669"/>
    <property type="project" value="TreeGrafter"/>
</dbReference>
<dbReference type="InterPro" id="IPR014013">
    <property type="entry name" value="Helic_SF1/SF2_ATP-bd_DinG/Rad3"/>
</dbReference>
<evidence type="ECO:0000256" key="9">
    <source>
        <dbReference type="ARBA" id="ARBA00023235"/>
    </source>
</evidence>
<evidence type="ECO:0000256" key="2">
    <source>
        <dbReference type="ARBA" id="ARBA00022723"/>
    </source>
</evidence>
<evidence type="ECO:0000256" key="6">
    <source>
        <dbReference type="ARBA" id="ARBA00022840"/>
    </source>
</evidence>
<dbReference type="FunFam" id="3.40.50.300:FF:005861">
    <property type="entry name" value="Predicted protein"/>
    <property type="match status" value="1"/>
</dbReference>
<evidence type="ECO:0000256" key="10">
    <source>
        <dbReference type="ARBA" id="ARBA00023242"/>
    </source>
</evidence>
<dbReference type="GO" id="GO:0016818">
    <property type="term" value="F:hydrolase activity, acting on acid anhydrides, in phosphorus-containing anhydrides"/>
    <property type="evidence" value="ECO:0007669"/>
    <property type="project" value="InterPro"/>
</dbReference>
<dbReference type="AlphaFoldDB" id="A0A976FFG7"/>
<evidence type="ECO:0000256" key="1">
    <source>
        <dbReference type="ARBA" id="ARBA00004123"/>
    </source>
</evidence>
<dbReference type="GO" id="GO:0005634">
    <property type="term" value="C:nucleus"/>
    <property type="evidence" value="ECO:0007669"/>
    <property type="project" value="UniProtKB-SubCell"/>
</dbReference>
<evidence type="ECO:0000256" key="11">
    <source>
        <dbReference type="SAM" id="Coils"/>
    </source>
</evidence>
<dbReference type="PANTHER" id="PTHR11472">
    <property type="entry name" value="DNA REPAIR DEAD HELICASE RAD3/XP-D SUBFAMILY MEMBER"/>
    <property type="match status" value="1"/>
</dbReference>
<dbReference type="GO" id="GO:0051536">
    <property type="term" value="F:iron-sulfur cluster binding"/>
    <property type="evidence" value="ECO:0007669"/>
    <property type="project" value="UniProtKB-KW"/>
</dbReference>
<dbReference type="CDD" id="cd18788">
    <property type="entry name" value="SF2_C_XPD"/>
    <property type="match status" value="1"/>
</dbReference>
<keyword evidence="5" id="KW-0347">Helicase</keyword>
<evidence type="ECO:0000256" key="8">
    <source>
        <dbReference type="ARBA" id="ARBA00023014"/>
    </source>
</evidence>
<dbReference type="SMART" id="SM00487">
    <property type="entry name" value="DEXDc"/>
    <property type="match status" value="1"/>
</dbReference>
<dbReference type="InterPro" id="IPR010614">
    <property type="entry name" value="RAD3-like_helicase_DEAD"/>
</dbReference>
<dbReference type="Pfam" id="PF06733">
    <property type="entry name" value="DEAD_2"/>
    <property type="match status" value="1"/>
</dbReference>
<dbReference type="InterPro" id="IPR006554">
    <property type="entry name" value="Helicase-like_DEXD_c2"/>
</dbReference>
<dbReference type="FunFam" id="3.40.50.300:FF:005857">
    <property type="entry name" value="Uncharacterized protein"/>
    <property type="match status" value="1"/>
</dbReference>
<dbReference type="GO" id="GO:0005524">
    <property type="term" value="F:ATP binding"/>
    <property type="evidence" value="ECO:0007669"/>
    <property type="project" value="UniProtKB-KW"/>
</dbReference>
<evidence type="ECO:0000256" key="7">
    <source>
        <dbReference type="ARBA" id="ARBA00023004"/>
    </source>
</evidence>
<proteinExistence type="predicted"/>
<sequence>MDHATPTANPYLIMGYSVEFPQGKRPFPAQFAVMNKVLTALKTEQHALLESPTGSGKTLALLCSTLTFQKQYFKDQMAAQMLRQQDVKWKEQEAKKQALKAQVKALETRMQLLEAQQQLESARKLRQIDETPLKTVEESEDEAIEATQCSSLKTTRKRESDTDSSATIKKRVLPPSFALATLETDTKNELIDVKVELKRVVPPCIFFCSRTHSQLTQVVQELKNCPVSYLASPQEGQQLQTCVLGSKRNMCVNRNVNRDPSQVDEKCRLALEGAKCLYFKKRKRVNDLKRLTPSVWDIEDLVRLAQKHRECAYFHAREALENAHIVFAPYNYLLDPTIRHAVGIKLKNAIIILDEAHNVEDTCRSSASVEISMEVLEASIKAFTIVIKHGNRPKSYNALLKVLNGVHRWLHCVETNAHSILQSSNYEEKSKVWDGADALAMLAEYSCVTSDNVGEMIENVQEVREYENELANTASQQPQTASQDAAANQTGASVLLGALALTTVQSLMNVVDYMFRNQLKFIDDFKLVVIKSKSTWRANANFRSPTKYKDEEWDLKLCIWCLNAAVAFSDLASQARSVVLTSGTLSPMDSFAGELGVDFAIHLEANHVVNMRKQVLIGTIMHGPGNVDLQSTYDNQQDPRYQDSMGQLLLQYSQAIPGGILMFFPSYSLLNKVTVRWKKTNVWSDIEQWKEIYAEPRNAGKDFDSILLQYRDAVTCSATQDDDGKKASNTGAIFLAVYRGKVSEGIDFSNENARAVLCVGIPFPNVKELQVSLKRKYQDERSRFDMKIVNGSKWYNLQAFRALNQALGRCIRHRKDYGAILLLDSRHRMNKHSQFLSKWMRPHIKEYEHSQMCVPMFIDFFRRNRMELPHLMSLSSPELASFEEKPQRSSPVLKYELEVETIEKAVSTKELAVFNQGSSLSSTVKGCLAKQNQGLDPHDSFFSIFRTLKNPPK</sequence>
<dbReference type="GO" id="GO:1990918">
    <property type="term" value="P:double-strand break repair involved in meiotic recombination"/>
    <property type="evidence" value="ECO:0007669"/>
    <property type="project" value="TreeGrafter"/>
</dbReference>
<accession>A0A976FFG7</accession>
<dbReference type="GO" id="GO:0003677">
    <property type="term" value="F:DNA binding"/>
    <property type="evidence" value="ECO:0007669"/>
    <property type="project" value="InterPro"/>
</dbReference>
<keyword evidence="11" id="KW-0175">Coiled coil</keyword>
<dbReference type="InterPro" id="IPR013020">
    <property type="entry name" value="Rad3/Chl1-like"/>
</dbReference>
<dbReference type="InterPro" id="IPR014001">
    <property type="entry name" value="Helicase_ATP-bd"/>
</dbReference>
<name>A0A976FFG7_BRELC</name>
<dbReference type="InterPro" id="IPR002464">
    <property type="entry name" value="DNA/RNA_helicase_DEAH_CS"/>
</dbReference>
<dbReference type="SUPFAM" id="SSF52540">
    <property type="entry name" value="P-loop containing nucleoside triphosphate hydrolases"/>
    <property type="match status" value="2"/>
</dbReference>
<comment type="caution">
    <text evidence="13">The sequence shown here is derived from an EMBL/GenBank/DDBJ whole genome shotgun (WGS) entry which is preliminary data.</text>
</comment>
<dbReference type="GeneID" id="94346774"/>
<keyword evidence="10" id="KW-0539">Nucleus</keyword>
<keyword evidence="2" id="KW-0479">Metal-binding</keyword>